<protein>
    <submittedName>
        <fullName evidence="1">Uncharacterized protein</fullName>
    </submittedName>
</protein>
<evidence type="ECO:0000313" key="2">
    <source>
        <dbReference type="Proteomes" id="UP000001353"/>
    </source>
</evidence>
<keyword evidence="2" id="KW-1185">Reference proteome</keyword>
<organism evidence="1 2">
    <name type="scientific">Roseobacter litoralis (strain ATCC 49566 / DSM 6996 / JCM 21268 / NBRC 15278 / OCh 149)</name>
    <dbReference type="NCBI Taxonomy" id="391595"/>
    <lineage>
        <taxon>Bacteria</taxon>
        <taxon>Pseudomonadati</taxon>
        <taxon>Pseudomonadota</taxon>
        <taxon>Alphaproteobacteria</taxon>
        <taxon>Rhodobacterales</taxon>
        <taxon>Roseobacteraceae</taxon>
        <taxon>Roseobacter</taxon>
    </lineage>
</organism>
<reference evidence="1 2" key="1">
    <citation type="journal article" date="2011" name="BMC Genomics">
        <title>Comparative genome analysis and genome-guided physiological analysis of Roseobacter litoralis.</title>
        <authorList>
            <person name="Kalhoefer D."/>
            <person name="Thole S."/>
            <person name="Voget S."/>
            <person name="Lehmann R."/>
            <person name="Liesegang H."/>
            <person name="Wollher A."/>
            <person name="Daniel R."/>
            <person name="Simon M."/>
            <person name="Brinkhoff T."/>
        </authorList>
    </citation>
    <scope>NUCLEOTIDE SEQUENCE [LARGE SCALE GENOMIC DNA]</scope>
    <source>
        <strain evidence="2">ATCC 49566 / DSM 6996 / JCM 21268 / NBRC 15278 / OCh 149</strain>
    </source>
</reference>
<dbReference type="HOGENOM" id="CLU_1260654_0_0_5"/>
<name>F7ZBR3_ROSLO</name>
<dbReference type="EMBL" id="CP002623">
    <property type="protein sequence ID" value="AEI93105.1"/>
    <property type="molecule type" value="Genomic_DNA"/>
</dbReference>
<accession>F7ZBR3</accession>
<proteinExistence type="predicted"/>
<dbReference type="Proteomes" id="UP000001353">
    <property type="component" value="Chromosome"/>
</dbReference>
<sequence length="219" mass="23802">MSPLQESVDFISFEVYLSFQPKLDCNDIAVQVLGDYLANLAYEGVLCRGLEPFEGFDLAKAAVGKDAYPLQVRLVRSASFIKKFTQACAQLEKINGPALNGHAPTAFAASRIAQKSEKSLSRIFINGGLNFLELNDIIYAKQGRGGDLNDHPRQYEADMVDSKKPIIGGSTGVLKAALSEAELGILKSELADLKRDFSSGTVPVVTNDEALKIFEADLR</sequence>
<dbReference type="STRING" id="391595.RLO149_c010980"/>
<evidence type="ECO:0000313" key="1">
    <source>
        <dbReference type="EMBL" id="AEI93105.1"/>
    </source>
</evidence>
<gene>
    <name evidence="1" type="ordered locus">RLO149_c010980</name>
</gene>
<dbReference type="KEGG" id="rli:RLO149_c010980"/>
<dbReference type="AlphaFoldDB" id="F7ZBR3"/>
<dbReference type="RefSeq" id="WP_013961043.1">
    <property type="nucleotide sequence ID" value="NC_015730.1"/>
</dbReference>